<feature type="region of interest" description="Disordered" evidence="7">
    <location>
        <begin position="656"/>
        <end position="682"/>
    </location>
</feature>
<accession>A0ABV6IIL2</accession>
<dbReference type="Pfam" id="PF11818">
    <property type="entry name" value="DUF3340"/>
    <property type="match status" value="1"/>
</dbReference>
<gene>
    <name evidence="10" type="ORF">ACFFJH_16530</name>
</gene>
<keyword evidence="4 5" id="KW-0720">Serine protease</keyword>
<dbReference type="SUPFAM" id="SSF52096">
    <property type="entry name" value="ClpP/crotonase"/>
    <property type="match status" value="1"/>
</dbReference>
<reference evidence="10 11" key="1">
    <citation type="submission" date="2024-09" db="EMBL/GenBank/DDBJ databases">
        <authorList>
            <person name="Sun Q."/>
            <person name="Mori K."/>
        </authorList>
    </citation>
    <scope>NUCLEOTIDE SEQUENCE [LARGE SCALE GENOMIC DNA]</scope>
    <source>
        <strain evidence="10 11">CCM 8677</strain>
    </source>
</reference>
<dbReference type="InterPro" id="IPR040573">
    <property type="entry name" value="TSP_N"/>
</dbReference>
<dbReference type="InterPro" id="IPR020992">
    <property type="entry name" value="Tail_Prtase_C"/>
</dbReference>
<dbReference type="Gene3D" id="3.90.226.10">
    <property type="entry name" value="2-enoyl-CoA Hydratase, Chain A, domain 1"/>
    <property type="match status" value="1"/>
</dbReference>
<dbReference type="PANTHER" id="PTHR32060">
    <property type="entry name" value="TAIL-SPECIFIC PROTEASE"/>
    <property type="match status" value="1"/>
</dbReference>
<evidence type="ECO:0000256" key="5">
    <source>
        <dbReference type="RuleBase" id="RU004404"/>
    </source>
</evidence>
<dbReference type="NCBIfam" id="TIGR00225">
    <property type="entry name" value="prc"/>
    <property type="match status" value="1"/>
</dbReference>
<evidence type="ECO:0000256" key="2">
    <source>
        <dbReference type="ARBA" id="ARBA00022670"/>
    </source>
</evidence>
<dbReference type="InterPro" id="IPR036034">
    <property type="entry name" value="PDZ_sf"/>
</dbReference>
<evidence type="ECO:0000256" key="7">
    <source>
        <dbReference type="SAM" id="MobiDB-lite"/>
    </source>
</evidence>
<evidence type="ECO:0000256" key="8">
    <source>
        <dbReference type="SAM" id="SignalP"/>
    </source>
</evidence>
<feature type="signal peptide" evidence="8">
    <location>
        <begin position="1"/>
        <end position="21"/>
    </location>
</feature>
<dbReference type="SMART" id="SM00245">
    <property type="entry name" value="TSPc"/>
    <property type="match status" value="1"/>
</dbReference>
<dbReference type="RefSeq" id="WP_390214045.1">
    <property type="nucleotide sequence ID" value="NZ_JBHLXJ010000018.1"/>
</dbReference>
<feature type="compositionally biased region" description="Basic and acidic residues" evidence="7">
    <location>
        <begin position="656"/>
        <end position="670"/>
    </location>
</feature>
<comment type="caution">
    <text evidence="10">The sequence shown here is derived from an EMBL/GenBank/DDBJ whole genome shotgun (WGS) entry which is preliminary data.</text>
</comment>
<dbReference type="SUPFAM" id="SSF50156">
    <property type="entry name" value="PDZ domain-like"/>
    <property type="match status" value="1"/>
</dbReference>
<dbReference type="Pfam" id="PF00595">
    <property type="entry name" value="PDZ"/>
    <property type="match status" value="1"/>
</dbReference>
<dbReference type="InterPro" id="IPR029045">
    <property type="entry name" value="ClpP/crotonase-like_dom_sf"/>
</dbReference>
<dbReference type="GO" id="GO:0004252">
    <property type="term" value="F:serine-type endopeptidase activity"/>
    <property type="evidence" value="ECO:0007669"/>
    <property type="project" value="UniProtKB-EC"/>
</dbReference>
<dbReference type="Pfam" id="PF03572">
    <property type="entry name" value="Peptidase_S41"/>
    <property type="match status" value="1"/>
</dbReference>
<protein>
    <submittedName>
        <fullName evidence="10">Carboxy terminal-processing peptidase</fullName>
        <ecNumber evidence="10">3.4.21.102</ecNumber>
    </submittedName>
</protein>
<dbReference type="PROSITE" id="PS50106">
    <property type="entry name" value="PDZ"/>
    <property type="match status" value="1"/>
</dbReference>
<dbReference type="Gene3D" id="2.30.42.10">
    <property type="match status" value="1"/>
</dbReference>
<feature type="coiled-coil region" evidence="6">
    <location>
        <begin position="617"/>
        <end position="651"/>
    </location>
</feature>
<dbReference type="EC" id="3.4.21.102" evidence="10"/>
<feature type="chain" id="PRO_5045769415" evidence="8">
    <location>
        <begin position="22"/>
        <end position="741"/>
    </location>
</feature>
<evidence type="ECO:0000256" key="4">
    <source>
        <dbReference type="ARBA" id="ARBA00022825"/>
    </source>
</evidence>
<sequence length="741" mass="82804">MKKTFIGMMVAIALSTHFALADSSSALDNKTVSAANQAAAPLSFQPQAQQIQAANMAAEFLTRFHYKATPLDDAMSEKIFDRYLKSLDADKIFFLQSDVDQFNDARNKLDDAILSQDLSTPFAMFNLYHQRFKERLTYARELLNSDFDFSQKEAYRYQREKEPWPQNIDQMRDLWRQRVKNDWLRLKLAGKEPAAIKATLDKRYESTLTRMNKLKSEDVFQLFMNAYAMSVEPHTNYLGPKAAEDFDIQMRLSMTGIGATLQDRDEMATIREMVPGSPAALSGKLKVGDRIVGVGQGADSTPVDVMGWRLDDVVKLIRGPKDTTVLLDVLPADAGPDGAHKTVLLVRNKITLEQQAAKKTIQEVKTAEGTRRIGVIALPTFYQDFDARRRGDKDFKSATRDVAKLLAELKKEKVDSVLIDLRDNGGGSLNEAVELTSLFIGKGPVVQQRNSRGEVHVESDSAGVLAWNGPMGVLINRGSASASEIFAAAIQDYGRGLIIGETSFGKGTVQTVISLDQMARSAKPQYGDLKMTIAQFFRVNGGTTQLRGVTPDIAYPSFVDADSYGESSYDNALPWVQIKPANYHTVGNLKDVQAMLQMRHEMRIAKDKEFQFINEDIAEFKKQKEKKDISLNEEERRIERDTREKKIKEREAIRATLDSKGKPAEKKDAVAKVSTQDDGLQGNERSLASELAAEKANKEAKDVFLIEAANILSDEIELLKSNKRLADKTTVKNNTKQKEAN</sequence>
<dbReference type="EMBL" id="JBHLXJ010000018">
    <property type="protein sequence ID" value="MFC0351428.1"/>
    <property type="molecule type" value="Genomic_DNA"/>
</dbReference>
<evidence type="ECO:0000313" key="11">
    <source>
        <dbReference type="Proteomes" id="UP001589844"/>
    </source>
</evidence>
<dbReference type="InterPro" id="IPR001478">
    <property type="entry name" value="PDZ"/>
</dbReference>
<dbReference type="PANTHER" id="PTHR32060:SF22">
    <property type="entry name" value="CARBOXYL-TERMINAL-PROCESSING PEPTIDASE 3, CHLOROPLASTIC"/>
    <property type="match status" value="1"/>
</dbReference>
<dbReference type="SMART" id="SM00228">
    <property type="entry name" value="PDZ"/>
    <property type="match status" value="1"/>
</dbReference>
<keyword evidence="2 5" id="KW-0645">Protease</keyword>
<feature type="domain" description="PDZ" evidence="9">
    <location>
        <begin position="247"/>
        <end position="326"/>
    </location>
</feature>
<comment type="similarity">
    <text evidence="1 5">Belongs to the peptidase S41A family.</text>
</comment>
<evidence type="ECO:0000256" key="1">
    <source>
        <dbReference type="ARBA" id="ARBA00009179"/>
    </source>
</evidence>
<evidence type="ECO:0000259" key="9">
    <source>
        <dbReference type="PROSITE" id="PS50106"/>
    </source>
</evidence>
<dbReference type="Proteomes" id="UP001589844">
    <property type="component" value="Unassembled WGS sequence"/>
</dbReference>
<dbReference type="Pfam" id="PF17804">
    <property type="entry name" value="TSP_NTD"/>
    <property type="match status" value="1"/>
</dbReference>
<keyword evidence="6" id="KW-0175">Coiled coil</keyword>
<keyword evidence="3 5" id="KW-0378">Hydrolase</keyword>
<proteinExistence type="inferred from homology"/>
<keyword evidence="11" id="KW-1185">Reference proteome</keyword>
<dbReference type="CDD" id="cd06782">
    <property type="entry name" value="cpPDZ_CPP-like"/>
    <property type="match status" value="1"/>
</dbReference>
<evidence type="ECO:0000256" key="6">
    <source>
        <dbReference type="SAM" id="Coils"/>
    </source>
</evidence>
<dbReference type="InterPro" id="IPR005151">
    <property type="entry name" value="Tail-specific_protease"/>
</dbReference>
<organism evidence="10 11">
    <name type="scientific">Undibacterium danionis</name>
    <dbReference type="NCBI Taxonomy" id="1812100"/>
    <lineage>
        <taxon>Bacteria</taxon>
        <taxon>Pseudomonadati</taxon>
        <taxon>Pseudomonadota</taxon>
        <taxon>Betaproteobacteria</taxon>
        <taxon>Burkholderiales</taxon>
        <taxon>Oxalobacteraceae</taxon>
        <taxon>Undibacterium</taxon>
    </lineage>
</organism>
<dbReference type="CDD" id="cd07560">
    <property type="entry name" value="Peptidase_S41_CPP"/>
    <property type="match status" value="1"/>
</dbReference>
<keyword evidence="8" id="KW-0732">Signal</keyword>
<evidence type="ECO:0000313" key="10">
    <source>
        <dbReference type="EMBL" id="MFC0351428.1"/>
    </source>
</evidence>
<name>A0ABV6IIL2_9BURK</name>
<evidence type="ECO:0000256" key="3">
    <source>
        <dbReference type="ARBA" id="ARBA00022801"/>
    </source>
</evidence>
<dbReference type="InterPro" id="IPR004447">
    <property type="entry name" value="Peptidase_S41A"/>
</dbReference>